<dbReference type="EMBL" id="RXNR01000009">
    <property type="protein sequence ID" value="RTQ94943.1"/>
    <property type="molecule type" value="Genomic_DNA"/>
</dbReference>
<accession>A0A431UVG8</accession>
<gene>
    <name evidence="1" type="ORF">EKG35_04655</name>
</gene>
<reference evidence="1 2" key="1">
    <citation type="submission" date="2018-12" db="EMBL/GenBank/DDBJ databases">
        <authorList>
            <person name="Yu L."/>
        </authorList>
    </citation>
    <scope>NUCLEOTIDE SEQUENCE [LARGE SCALE GENOMIC DNA]</scope>
    <source>
        <strain evidence="1 2">S5H2222</strain>
    </source>
</reference>
<sequence>MGVNCFKCQYFRVTWDQNNPRGCAAYQFKSKQLPSIVVKKSSGIDCMQFSPKQTQEVRRG</sequence>
<dbReference type="RefSeq" id="WP_126293279.1">
    <property type="nucleotide sequence ID" value="NZ_CP155468.1"/>
</dbReference>
<dbReference type="AlphaFoldDB" id="A0A431UVG8"/>
<organism evidence="1 2">
    <name type="scientific">Lysinibacillus telephonicus</name>
    <dbReference type="NCBI Taxonomy" id="1714840"/>
    <lineage>
        <taxon>Bacteria</taxon>
        <taxon>Bacillati</taxon>
        <taxon>Bacillota</taxon>
        <taxon>Bacilli</taxon>
        <taxon>Bacillales</taxon>
        <taxon>Bacillaceae</taxon>
        <taxon>Lysinibacillus</taxon>
    </lineage>
</organism>
<name>A0A431UVG8_9BACI</name>
<proteinExistence type="predicted"/>
<comment type="caution">
    <text evidence="1">The sequence shown here is derived from an EMBL/GenBank/DDBJ whole genome shotgun (WGS) entry which is preliminary data.</text>
</comment>
<dbReference type="Proteomes" id="UP000276349">
    <property type="component" value="Unassembled WGS sequence"/>
</dbReference>
<keyword evidence="2" id="KW-1185">Reference proteome</keyword>
<dbReference type="OrthoDB" id="9807346at2"/>
<evidence type="ECO:0000313" key="1">
    <source>
        <dbReference type="EMBL" id="RTQ94943.1"/>
    </source>
</evidence>
<evidence type="ECO:0000313" key="2">
    <source>
        <dbReference type="Proteomes" id="UP000276349"/>
    </source>
</evidence>
<protein>
    <submittedName>
        <fullName evidence="1">Uracil-DNA glycosylase</fullName>
    </submittedName>
</protein>